<reference evidence="1" key="1">
    <citation type="submission" date="2021-02" db="EMBL/GenBank/DDBJ databases">
        <authorList>
            <person name="Nowell W R."/>
        </authorList>
    </citation>
    <scope>NUCLEOTIDE SEQUENCE</scope>
</reference>
<evidence type="ECO:0000313" key="3">
    <source>
        <dbReference type="Proteomes" id="UP000663828"/>
    </source>
</evidence>
<gene>
    <name evidence="2" type="ORF">EDS130_LOCUS44208</name>
    <name evidence="1" type="ORF">XAT740_LOCUS17049</name>
</gene>
<evidence type="ECO:0000313" key="1">
    <source>
        <dbReference type="EMBL" id="CAF1075621.1"/>
    </source>
</evidence>
<sequence length="90" mass="10210">MAQPLIVSICQLSYYYQGFQAELSLVTSLLAVLHRHDFEIKPVSMNRDSVLYVCTHRGSGVDINKLHQEMTLHVTAAGKTPDQFIQWTFA</sequence>
<comment type="caution">
    <text evidence="1">The sequence shown here is derived from an EMBL/GenBank/DDBJ whole genome shotgun (WGS) entry which is preliminary data.</text>
</comment>
<dbReference type="EMBL" id="CAJNOJ010000820">
    <property type="protein sequence ID" value="CAF1526028.1"/>
    <property type="molecule type" value="Genomic_DNA"/>
</dbReference>
<accession>A0A814M7J8</accession>
<name>A0A814M7J8_ADIRI</name>
<protein>
    <submittedName>
        <fullName evidence="1">Uncharacterized protein</fullName>
    </submittedName>
</protein>
<evidence type="ECO:0000313" key="2">
    <source>
        <dbReference type="EMBL" id="CAF1526028.1"/>
    </source>
</evidence>
<organism evidence="1 3">
    <name type="scientific">Adineta ricciae</name>
    <name type="common">Rotifer</name>
    <dbReference type="NCBI Taxonomy" id="249248"/>
    <lineage>
        <taxon>Eukaryota</taxon>
        <taxon>Metazoa</taxon>
        <taxon>Spiralia</taxon>
        <taxon>Gnathifera</taxon>
        <taxon>Rotifera</taxon>
        <taxon>Eurotatoria</taxon>
        <taxon>Bdelloidea</taxon>
        <taxon>Adinetida</taxon>
        <taxon>Adinetidae</taxon>
        <taxon>Adineta</taxon>
    </lineage>
</organism>
<dbReference type="Proteomes" id="UP000663828">
    <property type="component" value="Unassembled WGS sequence"/>
</dbReference>
<dbReference type="EMBL" id="CAJNOR010001104">
    <property type="protein sequence ID" value="CAF1075621.1"/>
    <property type="molecule type" value="Genomic_DNA"/>
</dbReference>
<keyword evidence="3" id="KW-1185">Reference proteome</keyword>
<proteinExistence type="predicted"/>
<dbReference type="AlphaFoldDB" id="A0A814M7J8"/>
<dbReference type="Proteomes" id="UP000663852">
    <property type="component" value="Unassembled WGS sequence"/>
</dbReference>